<reference evidence="4 5" key="1">
    <citation type="submission" date="2016-08" db="EMBL/GenBank/DDBJ databases">
        <authorList>
            <person name="Seilhamer J.J."/>
        </authorList>
    </citation>
    <scope>NUCLEOTIDE SEQUENCE [LARGE SCALE GENOMIC DNA]</scope>
    <source>
        <strain evidence="4 5">CFBP4644</strain>
    </source>
</reference>
<dbReference type="OrthoDB" id="88903at2"/>
<evidence type="ECO:0000259" key="3">
    <source>
        <dbReference type="Pfam" id="PF07693"/>
    </source>
</evidence>
<dbReference type="Proteomes" id="UP000239865">
    <property type="component" value="Unassembled WGS sequence"/>
</dbReference>
<dbReference type="AlphaFoldDB" id="A0A2S7DCD7"/>
<evidence type="ECO:0000256" key="1">
    <source>
        <dbReference type="SAM" id="Coils"/>
    </source>
</evidence>
<dbReference type="Gene3D" id="3.40.50.300">
    <property type="entry name" value="P-loop containing nucleotide triphosphate hydrolases"/>
    <property type="match status" value="1"/>
</dbReference>
<proteinExistence type="predicted"/>
<name>A0A2S7DCD7_9XANT</name>
<evidence type="ECO:0000313" key="4">
    <source>
        <dbReference type="EMBL" id="PPU71495.1"/>
    </source>
</evidence>
<protein>
    <recommendedName>
        <fullName evidence="3">KAP NTPase domain-containing protein</fullName>
    </recommendedName>
</protein>
<feature type="compositionally biased region" description="Basic and acidic residues" evidence="2">
    <location>
        <begin position="8"/>
        <end position="22"/>
    </location>
</feature>
<feature type="coiled-coil region" evidence="1">
    <location>
        <begin position="180"/>
        <end position="207"/>
    </location>
</feature>
<feature type="region of interest" description="Disordered" evidence="2">
    <location>
        <begin position="1"/>
        <end position="22"/>
    </location>
</feature>
<accession>A0A2S7DCD7</accession>
<comment type="caution">
    <text evidence="4">The sequence shown here is derived from an EMBL/GenBank/DDBJ whole genome shotgun (WGS) entry which is preliminary data.</text>
</comment>
<sequence length="756" mass="84865">MTAGEQSFHGDRPIEAPSEDRLGFGPAAGHVAEAIHKMASPDGFVIGIEGEWGSGKSSFINLVSDALRKPGRAPEIVRFLPWLISSREGLLKELFTEITKAALRIDAGNVQVHGWKKLRGHIWPSRYSAQALRKRKIKGLFSRFSSRLVQVGKLAELLGLPGAGTAMEAGKRAAEEWLGNTSLEKEKAQIQEELRRLERKIVVFVDDLDRLEPNEVVEVLRLVRAVVDFPNVIYVLCYSRDIIAKNLSTALHIEKGEEFLEKIVQVSFSVPRPEAFDLRRMFRHDLQLLYPELLEGDGAHSQALMERLAQVIDTEGGRALLTPRHVVRAVNALRFHATPVLENIDVPDMVWLQLIRLQSERLYEWVEGYLIGFAAKQAGAIISDEGKKAELQQLDSILDGLPGIDSNRESRMLALTELPGIEFDFERQAGQQNVKMVLSLYGREDVSLQIRGKRLGSPQHFRYYFSLTAPQGAIHDREYAAFIENARDCPEVAVRQFSEIAASLNPQGKSSVQALLDRLKGDAINDVPDEAIPGILASLAEGMDVAALKTGRGDWGEYWIWRDADKVFEGLWGRLRESLSESDRNALLRQLFGDRRAIGWLTGLFRSEIFGHGIYGSEAKPENERTFSRDELDVVAQQLLQRYRELAAKDLPHLPKVAHVLYSWKQYSPDSIDEIKKKVEEICEGDSGFLNLLQGMRSWQATNGVVSYPLKMSSLSRFMDVEQVKVRLESLVDMADRRVADSAKDLLAALRAGDDE</sequence>
<organism evidence="4 5">
    <name type="scientific">Xanthomonas melonis</name>
    <dbReference type="NCBI Taxonomy" id="56456"/>
    <lineage>
        <taxon>Bacteria</taxon>
        <taxon>Pseudomonadati</taxon>
        <taxon>Pseudomonadota</taxon>
        <taxon>Gammaproteobacteria</taxon>
        <taxon>Lysobacterales</taxon>
        <taxon>Lysobacteraceae</taxon>
        <taxon>Xanthomonas</taxon>
    </lineage>
</organism>
<evidence type="ECO:0000256" key="2">
    <source>
        <dbReference type="SAM" id="MobiDB-lite"/>
    </source>
</evidence>
<evidence type="ECO:0000313" key="5">
    <source>
        <dbReference type="Proteomes" id="UP000239865"/>
    </source>
</evidence>
<dbReference type="PANTHER" id="PTHR22674:SF6">
    <property type="entry name" value="NTPASE KAP FAMILY P-LOOP DOMAIN-CONTAINING PROTEIN 1"/>
    <property type="match status" value="1"/>
</dbReference>
<feature type="domain" description="KAP NTPase" evidence="3">
    <location>
        <begin position="27"/>
        <end position="336"/>
    </location>
</feature>
<gene>
    <name evidence="4" type="ORF">XmelCFBP4644_16030</name>
</gene>
<dbReference type="InterPro" id="IPR052754">
    <property type="entry name" value="NTPase_KAP_P-loop"/>
</dbReference>
<keyword evidence="1" id="KW-0175">Coiled coil</keyword>
<dbReference type="SUPFAM" id="SSF52540">
    <property type="entry name" value="P-loop containing nucleoside triphosphate hydrolases"/>
    <property type="match status" value="1"/>
</dbReference>
<dbReference type="RefSeq" id="WP_104588213.1">
    <property type="nucleotide sequence ID" value="NZ_JAJGQH010000021.1"/>
</dbReference>
<dbReference type="InterPro" id="IPR027417">
    <property type="entry name" value="P-loop_NTPase"/>
</dbReference>
<dbReference type="EMBL" id="MDEH01000010">
    <property type="protein sequence ID" value="PPU71495.1"/>
    <property type="molecule type" value="Genomic_DNA"/>
</dbReference>
<dbReference type="Pfam" id="PF07693">
    <property type="entry name" value="KAP_NTPase"/>
    <property type="match status" value="1"/>
</dbReference>
<dbReference type="PANTHER" id="PTHR22674">
    <property type="entry name" value="NTPASE, KAP FAMILY P-LOOP DOMAIN-CONTAINING 1"/>
    <property type="match status" value="1"/>
</dbReference>
<dbReference type="InterPro" id="IPR011646">
    <property type="entry name" value="KAP_P-loop"/>
</dbReference>